<dbReference type="SMART" id="SM00727">
    <property type="entry name" value="STI1"/>
    <property type="match status" value="2"/>
</dbReference>
<feature type="repeat" description="TPR" evidence="5">
    <location>
        <begin position="73"/>
        <end position="106"/>
    </location>
</feature>
<keyword evidence="10" id="KW-1185">Reference proteome</keyword>
<feature type="compositionally biased region" description="Basic and acidic residues" evidence="7">
    <location>
        <begin position="231"/>
        <end position="246"/>
    </location>
</feature>
<dbReference type="SUPFAM" id="SSF48452">
    <property type="entry name" value="TPR-like"/>
    <property type="match status" value="3"/>
</dbReference>
<feature type="repeat" description="TPR" evidence="5">
    <location>
        <begin position="449"/>
        <end position="482"/>
    </location>
</feature>
<feature type="coiled-coil region" evidence="6">
    <location>
        <begin position="346"/>
        <end position="373"/>
    </location>
</feature>
<dbReference type="Proteomes" id="UP001157938">
    <property type="component" value="Unassembled WGS sequence"/>
</dbReference>
<proteinExistence type="predicted"/>
<dbReference type="Gene3D" id="1.10.260.100">
    <property type="match status" value="2"/>
</dbReference>
<evidence type="ECO:0000256" key="1">
    <source>
        <dbReference type="ARBA" id="ARBA00004496"/>
    </source>
</evidence>
<keyword evidence="3" id="KW-0677">Repeat</keyword>
<accession>A0ABN8C4X2</accession>
<evidence type="ECO:0000256" key="4">
    <source>
        <dbReference type="ARBA" id="ARBA00022803"/>
    </source>
</evidence>
<evidence type="ECO:0000256" key="3">
    <source>
        <dbReference type="ARBA" id="ARBA00022737"/>
    </source>
</evidence>
<dbReference type="PANTHER" id="PTHR22904:SF523">
    <property type="entry name" value="STRESS-INDUCED-PHOSPHOPROTEIN 1"/>
    <property type="match status" value="1"/>
</dbReference>
<keyword evidence="4 5" id="KW-0802">TPR repeat</keyword>
<evidence type="ECO:0000256" key="5">
    <source>
        <dbReference type="PROSITE-ProRule" id="PRU00339"/>
    </source>
</evidence>
<name>A0ABN8C4X2_9STRA</name>
<dbReference type="Pfam" id="PF17830">
    <property type="entry name" value="STI1-HOP_DP"/>
    <property type="match status" value="2"/>
</dbReference>
<keyword evidence="6" id="KW-0175">Coiled coil</keyword>
<dbReference type="SMART" id="SM00028">
    <property type="entry name" value="TPR"/>
    <property type="match status" value="9"/>
</dbReference>
<evidence type="ECO:0000256" key="7">
    <source>
        <dbReference type="SAM" id="MobiDB-lite"/>
    </source>
</evidence>
<dbReference type="InterPro" id="IPR019734">
    <property type="entry name" value="TPR_rpt"/>
</dbReference>
<reference evidence="9 10" key="1">
    <citation type="submission" date="2021-11" db="EMBL/GenBank/DDBJ databases">
        <authorList>
            <person name="Islam A."/>
            <person name="Islam S."/>
            <person name="Flora M.S."/>
            <person name="Rahman M."/>
            <person name="Ziaur R.M."/>
            <person name="Epstein J.H."/>
            <person name="Hassan M."/>
            <person name="Klassen M."/>
            <person name="Woodard K."/>
            <person name="Webb A."/>
            <person name="Webby R.J."/>
            <person name="El Zowalaty M.E."/>
        </authorList>
    </citation>
    <scope>NUCLEOTIDE SEQUENCE [LARGE SCALE GENOMIC DNA]</scope>
    <source>
        <strain evidence="9">Pf1</strain>
    </source>
</reference>
<feature type="compositionally biased region" description="Low complexity" evidence="7">
    <location>
        <begin position="203"/>
        <end position="213"/>
    </location>
</feature>
<dbReference type="PANTHER" id="PTHR22904">
    <property type="entry name" value="TPR REPEAT CONTAINING PROTEIN"/>
    <property type="match status" value="1"/>
</dbReference>
<feature type="domain" description="STI1" evidence="8">
    <location>
        <begin position="135"/>
        <end position="174"/>
    </location>
</feature>
<feature type="repeat" description="TPR" evidence="5">
    <location>
        <begin position="381"/>
        <end position="414"/>
    </location>
</feature>
<evidence type="ECO:0000313" key="9">
    <source>
        <dbReference type="EMBL" id="CAH0489155.1"/>
    </source>
</evidence>
<organism evidence="9 10">
    <name type="scientific">Peronospora farinosa</name>
    <dbReference type="NCBI Taxonomy" id="134698"/>
    <lineage>
        <taxon>Eukaryota</taxon>
        <taxon>Sar</taxon>
        <taxon>Stramenopiles</taxon>
        <taxon>Oomycota</taxon>
        <taxon>Peronosporomycetes</taxon>
        <taxon>Peronosporales</taxon>
        <taxon>Peronosporaceae</taxon>
        <taxon>Peronospora</taxon>
    </lineage>
</organism>
<dbReference type="Pfam" id="PF13181">
    <property type="entry name" value="TPR_8"/>
    <property type="match status" value="3"/>
</dbReference>
<feature type="repeat" description="TPR" evidence="5">
    <location>
        <begin position="415"/>
        <end position="448"/>
    </location>
</feature>
<gene>
    <name evidence="9" type="ORF">PFR001_LOCUS4588</name>
</gene>
<comment type="subcellular location">
    <subcellularLocation>
        <location evidence="1">Cytoplasm</location>
    </subcellularLocation>
</comment>
<evidence type="ECO:0000313" key="10">
    <source>
        <dbReference type="Proteomes" id="UP001157938"/>
    </source>
</evidence>
<evidence type="ECO:0000256" key="2">
    <source>
        <dbReference type="ARBA" id="ARBA00022490"/>
    </source>
</evidence>
<dbReference type="PROSITE" id="PS50005">
    <property type="entry name" value="TPR"/>
    <property type="match status" value="6"/>
</dbReference>
<keyword evidence="2" id="KW-0963">Cytoplasm</keyword>
<dbReference type="InterPro" id="IPR011990">
    <property type="entry name" value="TPR-like_helical_dom_sf"/>
</dbReference>
<dbReference type="Pfam" id="PF13414">
    <property type="entry name" value="TPR_11"/>
    <property type="match status" value="2"/>
</dbReference>
<feature type="repeat" description="TPR" evidence="5">
    <location>
        <begin position="242"/>
        <end position="275"/>
    </location>
</feature>
<evidence type="ECO:0000259" key="8">
    <source>
        <dbReference type="SMART" id="SM00727"/>
    </source>
</evidence>
<feature type="region of interest" description="Disordered" evidence="7">
    <location>
        <begin position="195"/>
        <end position="246"/>
    </location>
</feature>
<protein>
    <recommendedName>
        <fullName evidence="8">STI1 domain-containing protein</fullName>
    </recommendedName>
</protein>
<dbReference type="EMBL" id="CAKLBC010001009">
    <property type="protein sequence ID" value="CAH0489155.1"/>
    <property type="molecule type" value="Genomic_DNA"/>
</dbReference>
<comment type="caution">
    <text evidence="9">The sequence shown here is derived from an EMBL/GenBank/DDBJ whole genome shotgun (WGS) entry which is preliminary data.</text>
</comment>
<dbReference type="InterPro" id="IPR041243">
    <property type="entry name" value="STI1/HOP_DP"/>
</dbReference>
<dbReference type="InterPro" id="IPR006636">
    <property type="entry name" value="STI1_HS-bd"/>
</dbReference>
<dbReference type="Gene3D" id="1.25.40.10">
    <property type="entry name" value="Tetratricopeptide repeat domain"/>
    <property type="match status" value="3"/>
</dbReference>
<sequence length="563" mass="62498">MTETAAEWKAKGNTALSSGNAQEAVDCYTKAIALDPNDHVFYSNRSAAFLSLDDALHALEDAELCIKTKPDWPKAYSRKGAALHSLKRYDEATAAYNDGLKLDASNAACLSGIKEVEKAQMASAQTFNPLANAFGPDMFGKIATNPRLSPFLGDPTFVRVLQEIQSDPSKINEHIKDSRVMTVLGELMGLNINMGGDNDEEMPAATSSSTPTSEPTPVPEPCSMEEDLTEEEKAERAGKKAAEEAKQRGNAFYKQKKFSEAIECYNEAIENDATNMSYYSNLAAVKLEMGQYDACIEDCKKAIEVGRANRADYELIAKAYVRIGNAYLKKGDLEENLTAAIDSYEGAQMENRTKEVERKIKALQVKLRKVKELAYIDPEKALEAKNAGNDFFKNGEFPKAVERYTEAIKRDPSCAVYYANRAAAYTKLTSFNEAKKDCEKAIELDSKYVKAYSRMGAIQCFMKEFHKARESYEKGLALDPNHQECIDGLRNVMYKIQTGDTDEERARHGMADPEIQAILRDPVMQNVLNDFQTDPASAQRHLQNQGIMAKIEKLIAAGVLQTK</sequence>
<dbReference type="Pfam" id="PF00515">
    <property type="entry name" value="TPR_1"/>
    <property type="match status" value="1"/>
</dbReference>
<evidence type="ECO:0000256" key="6">
    <source>
        <dbReference type="SAM" id="Coils"/>
    </source>
</evidence>
<feature type="domain" description="STI1" evidence="8">
    <location>
        <begin position="512"/>
        <end position="551"/>
    </location>
</feature>
<feature type="repeat" description="TPR" evidence="5">
    <location>
        <begin position="5"/>
        <end position="38"/>
    </location>
</feature>